<dbReference type="EMBL" id="JACOPS010000004">
    <property type="protein sequence ID" value="MBC5728524.1"/>
    <property type="molecule type" value="Genomic_DNA"/>
</dbReference>
<comment type="caution">
    <text evidence="3">The sequence shown here is derived from an EMBL/GenBank/DDBJ whole genome shotgun (WGS) entry which is preliminary data.</text>
</comment>
<keyword evidence="1" id="KW-0812">Transmembrane</keyword>
<feature type="transmembrane region" description="Helical" evidence="1">
    <location>
        <begin position="227"/>
        <end position="248"/>
    </location>
</feature>
<feature type="transmembrane region" description="Helical" evidence="1">
    <location>
        <begin position="21"/>
        <end position="40"/>
    </location>
</feature>
<feature type="domain" description="Heparan-alpha-glucosaminide N-acetyltransferase catalytic" evidence="2">
    <location>
        <begin position="11"/>
        <end position="238"/>
    </location>
</feature>
<gene>
    <name evidence="3" type="ORF">H8R91_08345</name>
</gene>
<dbReference type="Pfam" id="PF07786">
    <property type="entry name" value="HGSNAT_cat"/>
    <property type="match status" value="1"/>
</dbReference>
<evidence type="ECO:0000259" key="2">
    <source>
        <dbReference type="Pfam" id="PF07786"/>
    </source>
</evidence>
<evidence type="ECO:0000313" key="3">
    <source>
        <dbReference type="EMBL" id="MBC5728524.1"/>
    </source>
</evidence>
<feature type="transmembrane region" description="Helical" evidence="1">
    <location>
        <begin position="186"/>
        <end position="206"/>
    </location>
</feature>
<dbReference type="Proteomes" id="UP000636755">
    <property type="component" value="Unassembled WGS sequence"/>
</dbReference>
<sequence length="250" mass="28745">MNKDTLKSKKRYDLIDSIRGFAVINMVAFHALYDIFIIYGDGSAFTNSFFAVWERFICVSFIIISGVSFNFSNHTVRNGIIVSLCGFVVTAVTAIAIPSQVVWFGILNLLGISMLICSALKDLFNAIPTVVGAILSFMLYAVTYGVPTGYIGFWGIPIIELPPFLYEYKYLSFLGFRSYDFVSSDYFSIIPWLFMFVFGIFLWRIIKKIKWEKYFYFKIPILNVIGRYSLIIYLLHQPVIMLIMTIIYGY</sequence>
<keyword evidence="1" id="KW-0472">Membrane</keyword>
<protein>
    <submittedName>
        <fullName evidence="3">DUF1624 domain-containing protein</fullName>
    </submittedName>
</protein>
<feature type="transmembrane region" description="Helical" evidence="1">
    <location>
        <begin position="52"/>
        <end position="71"/>
    </location>
</feature>
<evidence type="ECO:0000256" key="1">
    <source>
        <dbReference type="SAM" id="Phobius"/>
    </source>
</evidence>
<feature type="transmembrane region" description="Helical" evidence="1">
    <location>
        <begin position="103"/>
        <end position="120"/>
    </location>
</feature>
<proteinExistence type="predicted"/>
<feature type="transmembrane region" description="Helical" evidence="1">
    <location>
        <begin position="78"/>
        <end position="97"/>
    </location>
</feature>
<accession>A0ABR7HLU7</accession>
<dbReference type="RefSeq" id="WP_186935659.1">
    <property type="nucleotide sequence ID" value="NZ_JACOPS010000004.1"/>
</dbReference>
<reference evidence="3 4" key="1">
    <citation type="submission" date="2020-08" db="EMBL/GenBank/DDBJ databases">
        <title>Genome public.</title>
        <authorList>
            <person name="Liu C."/>
            <person name="Sun Q."/>
        </authorList>
    </citation>
    <scope>NUCLEOTIDE SEQUENCE [LARGE SCALE GENOMIC DNA]</scope>
    <source>
        <strain evidence="3 4">NSJ-71</strain>
    </source>
</reference>
<organism evidence="3 4">
    <name type="scientific">Ruminococcus intestinalis</name>
    <dbReference type="NCBI Taxonomy" id="2763066"/>
    <lineage>
        <taxon>Bacteria</taxon>
        <taxon>Bacillati</taxon>
        <taxon>Bacillota</taxon>
        <taxon>Clostridia</taxon>
        <taxon>Eubacteriales</taxon>
        <taxon>Oscillospiraceae</taxon>
        <taxon>Ruminococcus</taxon>
    </lineage>
</organism>
<keyword evidence="1" id="KW-1133">Transmembrane helix</keyword>
<name>A0ABR7HLU7_9FIRM</name>
<evidence type="ECO:0000313" key="4">
    <source>
        <dbReference type="Proteomes" id="UP000636755"/>
    </source>
</evidence>
<keyword evidence="4" id="KW-1185">Reference proteome</keyword>
<feature type="transmembrane region" description="Helical" evidence="1">
    <location>
        <begin position="132"/>
        <end position="156"/>
    </location>
</feature>
<dbReference type="InterPro" id="IPR012429">
    <property type="entry name" value="HGSNAT_cat"/>
</dbReference>